<reference evidence="2 3" key="1">
    <citation type="submission" date="2023-02" db="EMBL/GenBank/DDBJ databases">
        <title>LHISI_Scaffold_Assembly.</title>
        <authorList>
            <person name="Stuart O.P."/>
            <person name="Cleave R."/>
            <person name="Magrath M.J.L."/>
            <person name="Mikheyev A.S."/>
        </authorList>
    </citation>
    <scope>NUCLEOTIDE SEQUENCE [LARGE SCALE GENOMIC DNA]</scope>
    <source>
        <strain evidence="2">Daus_M_001</strain>
        <tissue evidence="2">Leg muscle</tissue>
    </source>
</reference>
<comment type="caution">
    <text evidence="2">The sequence shown here is derived from an EMBL/GenBank/DDBJ whole genome shotgun (WGS) entry which is preliminary data.</text>
</comment>
<accession>A0ABQ9GX92</accession>
<dbReference type="Proteomes" id="UP001159363">
    <property type="component" value="Chromosome 7"/>
</dbReference>
<dbReference type="InterPro" id="IPR035368">
    <property type="entry name" value="Nrap_D3"/>
</dbReference>
<organism evidence="2 3">
    <name type="scientific">Dryococelus australis</name>
    <dbReference type="NCBI Taxonomy" id="614101"/>
    <lineage>
        <taxon>Eukaryota</taxon>
        <taxon>Metazoa</taxon>
        <taxon>Ecdysozoa</taxon>
        <taxon>Arthropoda</taxon>
        <taxon>Hexapoda</taxon>
        <taxon>Insecta</taxon>
        <taxon>Pterygota</taxon>
        <taxon>Neoptera</taxon>
        <taxon>Polyneoptera</taxon>
        <taxon>Phasmatodea</taxon>
        <taxon>Verophasmatodea</taxon>
        <taxon>Anareolatae</taxon>
        <taxon>Phasmatidae</taxon>
        <taxon>Eurycanthinae</taxon>
        <taxon>Dryococelus</taxon>
    </lineage>
</organism>
<gene>
    <name evidence="2" type="ORF">PR048_021082</name>
</gene>
<keyword evidence="3" id="KW-1185">Reference proteome</keyword>
<proteinExistence type="predicted"/>
<dbReference type="Pfam" id="PF17404">
    <property type="entry name" value="Nrap_D3"/>
    <property type="match status" value="1"/>
</dbReference>
<evidence type="ECO:0000313" key="2">
    <source>
        <dbReference type="EMBL" id="KAJ8876637.1"/>
    </source>
</evidence>
<evidence type="ECO:0000313" key="3">
    <source>
        <dbReference type="Proteomes" id="UP001159363"/>
    </source>
</evidence>
<feature type="domain" description="Nrap protein" evidence="1">
    <location>
        <begin position="10"/>
        <end position="88"/>
    </location>
</feature>
<dbReference type="EMBL" id="JARBHB010000008">
    <property type="protein sequence ID" value="KAJ8876637.1"/>
    <property type="molecule type" value="Genomic_DNA"/>
</dbReference>
<evidence type="ECO:0000259" key="1">
    <source>
        <dbReference type="Pfam" id="PF17404"/>
    </source>
</evidence>
<sequence>MKADSDKLLDYGRGYTLPVISKEVLSLLQKGLGQRVTATTFALTEPAMWSCSQSPPLKKPYLVLGLKLNPEFAYSVITKGPEANTVEASLSLL</sequence>
<name>A0ABQ9GX92_9NEOP</name>
<protein>
    <recommendedName>
        <fullName evidence="1">Nrap protein domain-containing protein</fullName>
    </recommendedName>
</protein>